<dbReference type="AlphaFoldDB" id="A0A1Y4V5D4"/>
<dbReference type="Proteomes" id="UP000196036">
    <property type="component" value="Unassembled WGS sequence"/>
</dbReference>
<protein>
    <submittedName>
        <fullName evidence="1">Uncharacterized protein</fullName>
    </submittedName>
</protein>
<proteinExistence type="predicted"/>
<evidence type="ECO:0000313" key="1">
    <source>
        <dbReference type="EMBL" id="OUQ64603.1"/>
    </source>
</evidence>
<accession>A0A1Y4V5D4</accession>
<reference evidence="2" key="1">
    <citation type="submission" date="2017-04" db="EMBL/GenBank/DDBJ databases">
        <title>Function of individual gut microbiota members based on whole genome sequencing of pure cultures obtained from chicken caecum.</title>
        <authorList>
            <person name="Medvecky M."/>
            <person name="Cejkova D."/>
            <person name="Polansky O."/>
            <person name="Karasova D."/>
            <person name="Kubasova T."/>
            <person name="Cizek A."/>
            <person name="Rychlik I."/>
        </authorList>
    </citation>
    <scope>NUCLEOTIDE SEQUENCE [LARGE SCALE GENOMIC DNA]</scope>
    <source>
        <strain evidence="2">An109</strain>
    </source>
</reference>
<dbReference type="RefSeq" id="WP_087318675.1">
    <property type="nucleotide sequence ID" value="NZ_NFLW01000036.1"/>
</dbReference>
<evidence type="ECO:0000313" key="2">
    <source>
        <dbReference type="Proteomes" id="UP000196036"/>
    </source>
</evidence>
<dbReference type="EMBL" id="NFLW01000036">
    <property type="protein sequence ID" value="OUQ64603.1"/>
    <property type="molecule type" value="Genomic_DNA"/>
</dbReference>
<sequence>MGMQSKTFEEEEKKVVNQATNKGVSWEVIAEIRAKYHNDFNQDRSRFESFKEQVENLSKDK</sequence>
<gene>
    <name evidence="1" type="ORF">B5E52_16850</name>
</gene>
<organism evidence="1 2">
    <name type="scientific">Bacteroides xylanisolvens</name>
    <dbReference type="NCBI Taxonomy" id="371601"/>
    <lineage>
        <taxon>Bacteria</taxon>
        <taxon>Pseudomonadati</taxon>
        <taxon>Bacteroidota</taxon>
        <taxon>Bacteroidia</taxon>
        <taxon>Bacteroidales</taxon>
        <taxon>Bacteroidaceae</taxon>
        <taxon>Bacteroides</taxon>
    </lineage>
</organism>
<comment type="caution">
    <text evidence="1">The sequence shown here is derived from an EMBL/GenBank/DDBJ whole genome shotgun (WGS) entry which is preliminary data.</text>
</comment>
<name>A0A1Y4V5D4_9BACE</name>